<dbReference type="KEGG" id="pbf:CFX0092_A1476"/>
<dbReference type="GO" id="GO:0005737">
    <property type="term" value="C:cytoplasm"/>
    <property type="evidence" value="ECO:0007669"/>
    <property type="project" value="TreeGrafter"/>
</dbReference>
<evidence type="ECO:0000259" key="5">
    <source>
        <dbReference type="Pfam" id="PF00464"/>
    </source>
</evidence>
<evidence type="ECO:0000256" key="1">
    <source>
        <dbReference type="ARBA" id="ARBA00001933"/>
    </source>
</evidence>
<evidence type="ECO:0000313" key="6">
    <source>
        <dbReference type="EMBL" id="CUS03354.2"/>
    </source>
</evidence>
<dbReference type="AlphaFoldDB" id="A0A160T1C3"/>
<dbReference type="GO" id="GO:0004372">
    <property type="term" value="F:glycine hydroxymethyltransferase activity"/>
    <property type="evidence" value="ECO:0007669"/>
    <property type="project" value="InterPro"/>
</dbReference>
<dbReference type="InterPro" id="IPR001085">
    <property type="entry name" value="Ser_HO-MeTrfase"/>
</dbReference>
<evidence type="ECO:0000256" key="3">
    <source>
        <dbReference type="ARBA" id="ARBA00022898"/>
    </source>
</evidence>
<evidence type="ECO:0000256" key="4">
    <source>
        <dbReference type="PIRSR" id="PIRSR000412-50"/>
    </source>
</evidence>
<dbReference type="Proteomes" id="UP000215027">
    <property type="component" value="Chromosome I"/>
</dbReference>
<dbReference type="PANTHER" id="PTHR11680">
    <property type="entry name" value="SERINE HYDROXYMETHYLTRANSFERASE"/>
    <property type="match status" value="1"/>
</dbReference>
<protein>
    <submittedName>
        <fullName evidence="6">Serine hydroxymethyltransferase</fullName>
        <ecNumber evidence="6">2.1.2.-</ecNumber>
    </submittedName>
</protein>
<dbReference type="GO" id="GO:0030170">
    <property type="term" value="F:pyridoxal phosphate binding"/>
    <property type="evidence" value="ECO:0007669"/>
    <property type="project" value="InterPro"/>
</dbReference>
<dbReference type="OrthoDB" id="9803871at2"/>
<dbReference type="PANTHER" id="PTHR11680:SF35">
    <property type="entry name" value="SERINE HYDROXYMETHYLTRANSFERASE 1"/>
    <property type="match status" value="1"/>
</dbReference>
<organism evidence="6 7">
    <name type="scientific">Candidatus Promineifilum breve</name>
    <dbReference type="NCBI Taxonomy" id="1806508"/>
    <lineage>
        <taxon>Bacteria</taxon>
        <taxon>Bacillati</taxon>
        <taxon>Chloroflexota</taxon>
        <taxon>Ardenticatenia</taxon>
        <taxon>Candidatus Promineifilales</taxon>
        <taxon>Candidatus Promineifilaceae</taxon>
        <taxon>Candidatus Promineifilum</taxon>
    </lineage>
</organism>
<dbReference type="Pfam" id="PF00464">
    <property type="entry name" value="SHMT"/>
    <property type="match status" value="1"/>
</dbReference>
<dbReference type="RefSeq" id="WP_095042858.1">
    <property type="nucleotide sequence ID" value="NZ_LN890655.1"/>
</dbReference>
<name>A0A160T1C3_9CHLR</name>
<dbReference type="InterPro" id="IPR049943">
    <property type="entry name" value="Ser_HO-MeTrfase-like"/>
</dbReference>
<dbReference type="GO" id="GO:0032259">
    <property type="term" value="P:methylation"/>
    <property type="evidence" value="ECO:0007669"/>
    <property type="project" value="UniProtKB-KW"/>
</dbReference>
<dbReference type="GO" id="GO:0019264">
    <property type="term" value="P:glycine biosynthetic process from serine"/>
    <property type="evidence" value="ECO:0007669"/>
    <property type="project" value="InterPro"/>
</dbReference>
<accession>A0A160T1C3</accession>
<dbReference type="InterPro" id="IPR015424">
    <property type="entry name" value="PyrdxlP-dep_Trfase"/>
</dbReference>
<feature type="modified residue" description="N6-(pyridoxal phosphate)lysine" evidence="4">
    <location>
        <position position="257"/>
    </location>
</feature>
<keyword evidence="6" id="KW-0808">Transferase</keyword>
<proteinExistence type="inferred from homology"/>
<dbReference type="InterPro" id="IPR015422">
    <property type="entry name" value="PyrdxlP-dep_Trfase_small"/>
</dbReference>
<keyword evidence="7" id="KW-1185">Reference proteome</keyword>
<feature type="domain" description="Serine hydroxymethyltransferase-like" evidence="5">
    <location>
        <begin position="34"/>
        <end position="414"/>
    </location>
</feature>
<dbReference type="SUPFAM" id="SSF53383">
    <property type="entry name" value="PLP-dependent transferases"/>
    <property type="match status" value="1"/>
</dbReference>
<dbReference type="EMBL" id="LN890655">
    <property type="protein sequence ID" value="CUS03354.2"/>
    <property type="molecule type" value="Genomic_DNA"/>
</dbReference>
<gene>
    <name evidence="6" type="primary">glyA</name>
    <name evidence="6" type="ORF">CFX0092_A1476</name>
</gene>
<evidence type="ECO:0000313" key="7">
    <source>
        <dbReference type="Proteomes" id="UP000215027"/>
    </source>
</evidence>
<comment type="similarity">
    <text evidence="2">Belongs to the SHMT family.</text>
</comment>
<dbReference type="InterPro" id="IPR015421">
    <property type="entry name" value="PyrdxlP-dep_Trfase_major"/>
</dbReference>
<comment type="cofactor">
    <cofactor evidence="1 4">
        <name>pyridoxal 5'-phosphate</name>
        <dbReference type="ChEBI" id="CHEBI:597326"/>
    </cofactor>
</comment>
<reference evidence="6" key="1">
    <citation type="submission" date="2016-01" db="EMBL/GenBank/DDBJ databases">
        <authorList>
            <person name="Mcilroy J.S."/>
            <person name="Karst M S."/>
            <person name="Albertsen M."/>
        </authorList>
    </citation>
    <scope>NUCLEOTIDE SEQUENCE</scope>
    <source>
        <strain evidence="6">Cfx-K</strain>
    </source>
</reference>
<sequence length="457" mass="48889">MTTTVADSTFEVHDPAILAGARAILDACCSGQEMQDAVLAAVRRNERWRGEQCINLLAPEAPTSPAVRALLSSEVGTRAAEGHIGRVNRWFAGTAHIDEIEALCVELLKQVFRARYADHRLVASMIGNLAVYTALTAPGDVIMSIPQPFGGHSSNRPDGPAGVRGLKIVDVPMDPVELEVDLDLFRKTAALVRPKLVALGASMTLFPFPLREMSAALEEWGGKLFFDGAHQVGLIAGGQFQDPLREGAAVLTGSAGKTFSGPQSGIIVWDDPALTQPITQAIFPVLAATHQVNRVAALAVAAAEMIAFGERYMAQIVGNAQALGAALAARGIPVLGAHKGYTRTHQVIADARAFGGGLDTAHTLARANLITNKNLIPGDRPEDWDRPGGLRLGTIEVTRLGMGEPEMATIAGFMARVLVEREAPESVMEDVIDFRQGYQTLYYDFEQGLPPHLPNRS</sequence>
<dbReference type="EC" id="2.1.2.-" evidence="6"/>
<dbReference type="GO" id="GO:0035999">
    <property type="term" value="P:tetrahydrofolate interconversion"/>
    <property type="evidence" value="ECO:0007669"/>
    <property type="project" value="InterPro"/>
</dbReference>
<dbReference type="Gene3D" id="3.90.1150.10">
    <property type="entry name" value="Aspartate Aminotransferase, domain 1"/>
    <property type="match status" value="1"/>
</dbReference>
<keyword evidence="3 4" id="KW-0663">Pyridoxal phosphate</keyword>
<dbReference type="GO" id="GO:0008168">
    <property type="term" value="F:methyltransferase activity"/>
    <property type="evidence" value="ECO:0007669"/>
    <property type="project" value="UniProtKB-KW"/>
</dbReference>
<evidence type="ECO:0000256" key="2">
    <source>
        <dbReference type="ARBA" id="ARBA00006376"/>
    </source>
</evidence>
<dbReference type="PIRSF" id="PIRSF000412">
    <property type="entry name" value="SHMT"/>
    <property type="match status" value="1"/>
</dbReference>
<dbReference type="Gene3D" id="3.40.640.10">
    <property type="entry name" value="Type I PLP-dependent aspartate aminotransferase-like (Major domain)"/>
    <property type="match status" value="1"/>
</dbReference>
<dbReference type="InterPro" id="IPR039429">
    <property type="entry name" value="SHMT-like_dom"/>
</dbReference>